<dbReference type="PANTHER" id="PTHR47563:SF1">
    <property type="entry name" value="PROTEIN FMP25, MITOCHONDRIAL"/>
    <property type="match status" value="1"/>
</dbReference>
<evidence type="ECO:0000256" key="2">
    <source>
        <dbReference type="SAM" id="MobiDB-lite"/>
    </source>
</evidence>
<sequence length="680" mass="71143">MASLRRATCSLANPKPRQTPQLTTVRWIGGGPTGQGRGAAPGSGGPEGPRRGGSGRGGRRRRGGGAYAGLLAVAFVIGAGAYTYSSIQKDKAKSEELKVPPKVIIPKAEIKFETAPTAGADDVRDAISPQHRQVKNSLENPGVYAWGSNAGRVVAPDSTDTFIKEPRRIGFFDGKILRDLRLDSEVGVAVTESGDVLQWGVGYWGKAATASKTILSPVTTLKGKDIVKVALSNDRVIALSSKGAVYSLPISKEDTQPPNGAVIAATAGPAEPSPGPASSSWFWSKPSGPGNAAPFVDSSYRTLTPSGLGWGEHVVDIRGGQEHILLLTSKGRVFSAVSSFSSFPIKGQLGVPGLNWETRPRDRPLDTPYEVAGLKGITAAKIATGDYHSLVLGRDGELYSFGDNSTGQLGIPASPSFPFSDAPVKVPVDKLYELPGDSKAVELAGRDAKEGRPRVKVTSIAAGGATSFFTVDVQEKGVGGRKKDGILTSSDTWSCGSGIYGSLGTGKWVHISTTGPGKIRALSGLSEYNEALGALVPIRLAHIEVGATHASAVLDNATHVKAPSSSSSQQNADVNWGADTLWWGGNEYYQLGTGKRNNQSEPVHIAPLDGVQPGTSIAPSRAILPPSTDSKTAQANLDLARERLALTPRTTVKLGGNGRKVSIEQRVTCGRYVSGVYSGL</sequence>
<dbReference type="Gene3D" id="2.130.10.30">
    <property type="entry name" value="Regulator of chromosome condensation 1/beta-lactamase-inhibitor protein II"/>
    <property type="match status" value="2"/>
</dbReference>
<dbReference type="PROSITE" id="PS50012">
    <property type="entry name" value="RCC1_3"/>
    <property type="match status" value="2"/>
</dbReference>
<name>A0ABR3ZG65_9PEZI</name>
<evidence type="ECO:0000313" key="5">
    <source>
        <dbReference type="Proteomes" id="UP001583186"/>
    </source>
</evidence>
<comment type="caution">
    <text evidence="4">The sequence shown here is derived from an EMBL/GenBank/DDBJ whole genome shotgun (WGS) entry which is preliminary data.</text>
</comment>
<accession>A0ABR3ZG65</accession>
<feature type="repeat" description="RCC1" evidence="1">
    <location>
        <begin position="335"/>
        <end position="395"/>
    </location>
</feature>
<gene>
    <name evidence="4" type="ORF">Sste5346_003094</name>
</gene>
<feature type="repeat" description="RCC1" evidence="1">
    <location>
        <begin position="396"/>
        <end position="473"/>
    </location>
</feature>
<proteinExistence type="predicted"/>
<keyword evidence="3" id="KW-0812">Transmembrane</keyword>
<dbReference type="PROSITE" id="PS00626">
    <property type="entry name" value="RCC1_2"/>
    <property type="match status" value="1"/>
</dbReference>
<dbReference type="InterPro" id="IPR000408">
    <property type="entry name" value="Reg_chr_condens"/>
</dbReference>
<protein>
    <recommendedName>
        <fullName evidence="6">Mitochondrial protein</fullName>
    </recommendedName>
</protein>
<organism evidence="4 5">
    <name type="scientific">Sporothrix stenoceras</name>
    <dbReference type="NCBI Taxonomy" id="5173"/>
    <lineage>
        <taxon>Eukaryota</taxon>
        <taxon>Fungi</taxon>
        <taxon>Dikarya</taxon>
        <taxon>Ascomycota</taxon>
        <taxon>Pezizomycotina</taxon>
        <taxon>Sordariomycetes</taxon>
        <taxon>Sordariomycetidae</taxon>
        <taxon>Ophiostomatales</taxon>
        <taxon>Ophiostomataceae</taxon>
        <taxon>Sporothrix</taxon>
    </lineage>
</organism>
<dbReference type="PRINTS" id="PR00633">
    <property type="entry name" value="RCCNDNSATION"/>
</dbReference>
<evidence type="ECO:0000256" key="1">
    <source>
        <dbReference type="PROSITE-ProRule" id="PRU00235"/>
    </source>
</evidence>
<evidence type="ECO:0000256" key="3">
    <source>
        <dbReference type="SAM" id="Phobius"/>
    </source>
</evidence>
<dbReference type="Proteomes" id="UP001583186">
    <property type="component" value="Unassembled WGS sequence"/>
</dbReference>
<dbReference type="InterPro" id="IPR009091">
    <property type="entry name" value="RCC1/BLIP-II"/>
</dbReference>
<dbReference type="PANTHER" id="PTHR47563">
    <property type="entry name" value="PROTEIN FMP25, MITOCHONDRIAL"/>
    <property type="match status" value="1"/>
</dbReference>
<evidence type="ECO:0000313" key="4">
    <source>
        <dbReference type="EMBL" id="KAL1899172.1"/>
    </source>
</evidence>
<dbReference type="Pfam" id="PF13540">
    <property type="entry name" value="RCC1_2"/>
    <property type="match status" value="1"/>
</dbReference>
<feature type="compositionally biased region" description="Gly residues" evidence="2">
    <location>
        <begin position="28"/>
        <end position="56"/>
    </location>
</feature>
<feature type="transmembrane region" description="Helical" evidence="3">
    <location>
        <begin position="64"/>
        <end position="84"/>
    </location>
</feature>
<reference evidence="4 5" key="1">
    <citation type="journal article" date="2024" name="IMA Fungus">
        <title>IMA Genome - F19 : A genome assembly and annotation guide to empower mycologists, including annotated draft genome sequences of Ceratocystis pirilliformis, Diaporthe australafricana, Fusarium ophioides, Paecilomyces lecythidis, and Sporothrix stenoceras.</title>
        <authorList>
            <person name="Aylward J."/>
            <person name="Wilson A.M."/>
            <person name="Visagie C.M."/>
            <person name="Spraker J."/>
            <person name="Barnes I."/>
            <person name="Buitendag C."/>
            <person name="Ceriani C."/>
            <person name="Del Mar Angel L."/>
            <person name="du Plessis D."/>
            <person name="Fuchs T."/>
            <person name="Gasser K."/>
            <person name="Kramer D."/>
            <person name="Li W."/>
            <person name="Munsamy K."/>
            <person name="Piso A."/>
            <person name="Price J.L."/>
            <person name="Sonnekus B."/>
            <person name="Thomas C."/>
            <person name="van der Nest A."/>
            <person name="van Dijk A."/>
            <person name="van Heerden A."/>
            <person name="van Vuuren N."/>
            <person name="Yilmaz N."/>
            <person name="Duong T.A."/>
            <person name="van der Merwe N.A."/>
            <person name="Wingfield M.J."/>
            <person name="Wingfield B.D."/>
        </authorList>
    </citation>
    <scope>NUCLEOTIDE SEQUENCE [LARGE SCALE GENOMIC DNA]</scope>
    <source>
        <strain evidence="4 5">CMW 5346</strain>
    </source>
</reference>
<keyword evidence="5" id="KW-1185">Reference proteome</keyword>
<evidence type="ECO:0008006" key="6">
    <source>
        <dbReference type="Google" id="ProtNLM"/>
    </source>
</evidence>
<keyword evidence="3" id="KW-0472">Membrane</keyword>
<dbReference type="SUPFAM" id="SSF50985">
    <property type="entry name" value="RCC1/BLIP-II"/>
    <property type="match status" value="1"/>
</dbReference>
<dbReference type="InterPro" id="IPR053245">
    <property type="entry name" value="MitoProcess-Associated"/>
</dbReference>
<keyword evidence="3" id="KW-1133">Transmembrane helix</keyword>
<feature type="region of interest" description="Disordered" evidence="2">
    <location>
        <begin position="1"/>
        <end position="61"/>
    </location>
</feature>
<dbReference type="EMBL" id="JAWCUI010000013">
    <property type="protein sequence ID" value="KAL1899172.1"/>
    <property type="molecule type" value="Genomic_DNA"/>
</dbReference>
<dbReference type="Pfam" id="PF00415">
    <property type="entry name" value="RCC1"/>
    <property type="match status" value="1"/>
</dbReference>